<dbReference type="EMBL" id="NKXS01001461">
    <property type="protein sequence ID" value="PIN18450.1"/>
    <property type="molecule type" value="Genomic_DNA"/>
</dbReference>
<gene>
    <name evidence="1" type="ORF">CDL12_08887</name>
</gene>
<evidence type="ECO:0000313" key="1">
    <source>
        <dbReference type="EMBL" id="PIN18450.1"/>
    </source>
</evidence>
<comment type="caution">
    <text evidence="1">The sequence shown here is derived from an EMBL/GenBank/DDBJ whole genome shotgun (WGS) entry which is preliminary data.</text>
</comment>
<organism evidence="1 2">
    <name type="scientific">Handroanthus impetiginosus</name>
    <dbReference type="NCBI Taxonomy" id="429701"/>
    <lineage>
        <taxon>Eukaryota</taxon>
        <taxon>Viridiplantae</taxon>
        <taxon>Streptophyta</taxon>
        <taxon>Embryophyta</taxon>
        <taxon>Tracheophyta</taxon>
        <taxon>Spermatophyta</taxon>
        <taxon>Magnoliopsida</taxon>
        <taxon>eudicotyledons</taxon>
        <taxon>Gunneridae</taxon>
        <taxon>Pentapetalae</taxon>
        <taxon>asterids</taxon>
        <taxon>lamiids</taxon>
        <taxon>Lamiales</taxon>
        <taxon>Bignoniaceae</taxon>
        <taxon>Crescentiina</taxon>
        <taxon>Tabebuia alliance</taxon>
        <taxon>Handroanthus</taxon>
    </lineage>
</organism>
<accession>A0A2G9HMB6</accession>
<proteinExistence type="predicted"/>
<name>A0A2G9HMB6_9LAMI</name>
<dbReference type="Proteomes" id="UP000231279">
    <property type="component" value="Unassembled WGS sequence"/>
</dbReference>
<dbReference type="AlphaFoldDB" id="A0A2G9HMB6"/>
<sequence>MNHESKDELNRLRSFSMKICLPEKSRVTNFKSKIQNMFTVLEVKLLSYPWQKFIQNVSPYCLCEYLSCYTVSNNKTSHTHK</sequence>
<keyword evidence="2" id="KW-1185">Reference proteome</keyword>
<reference evidence="2" key="1">
    <citation type="journal article" date="2018" name="Gigascience">
        <title>Genome assembly of the Pink Ipe (Handroanthus impetiginosus, Bignoniaceae), a highly valued, ecologically keystone Neotropical timber forest tree.</title>
        <authorList>
            <person name="Silva-Junior O.B."/>
            <person name="Grattapaglia D."/>
            <person name="Novaes E."/>
            <person name="Collevatti R.G."/>
        </authorList>
    </citation>
    <scope>NUCLEOTIDE SEQUENCE [LARGE SCALE GENOMIC DNA]</scope>
    <source>
        <strain evidence="2">cv. UFG-1</strain>
    </source>
</reference>
<evidence type="ECO:0000313" key="2">
    <source>
        <dbReference type="Proteomes" id="UP000231279"/>
    </source>
</evidence>
<protein>
    <submittedName>
        <fullName evidence="1">Uncharacterized protein</fullName>
    </submittedName>
</protein>